<evidence type="ECO:0000256" key="3">
    <source>
        <dbReference type="ARBA" id="ARBA00022824"/>
    </source>
</evidence>
<keyword evidence="8" id="KW-1185">Reference proteome</keyword>
<evidence type="ECO:0000313" key="7">
    <source>
        <dbReference type="EMBL" id="KAF2481829.1"/>
    </source>
</evidence>
<dbReference type="EMBL" id="MU001637">
    <property type="protein sequence ID" value="KAF2481829.1"/>
    <property type="molecule type" value="Genomic_DNA"/>
</dbReference>
<dbReference type="OrthoDB" id="202672at2759"/>
<dbReference type="AlphaFoldDB" id="A0A6A6PP26"/>
<evidence type="ECO:0000256" key="1">
    <source>
        <dbReference type="ARBA" id="ARBA00004477"/>
    </source>
</evidence>
<keyword evidence="5 6" id="KW-0472">Membrane</keyword>
<dbReference type="GO" id="GO:0005789">
    <property type="term" value="C:endoplasmic reticulum membrane"/>
    <property type="evidence" value="ECO:0007669"/>
    <property type="project" value="UniProtKB-SubCell"/>
</dbReference>
<proteinExistence type="predicted"/>
<dbReference type="GeneID" id="54476537"/>
<dbReference type="InterPro" id="IPR024512">
    <property type="entry name" value="Ser_palmitoyltrfase_ssu-like"/>
</dbReference>
<evidence type="ECO:0000256" key="5">
    <source>
        <dbReference type="ARBA" id="ARBA00023136"/>
    </source>
</evidence>
<keyword evidence="2 6" id="KW-0812">Transmembrane</keyword>
<dbReference type="Pfam" id="PF11779">
    <property type="entry name" value="SPT_ssu-like"/>
    <property type="match status" value="1"/>
</dbReference>
<dbReference type="RefSeq" id="XP_033588399.1">
    <property type="nucleotide sequence ID" value="XM_033735535.1"/>
</dbReference>
<name>A0A6A6PP26_9PEZI</name>
<dbReference type="Proteomes" id="UP000799767">
    <property type="component" value="Unassembled WGS sequence"/>
</dbReference>
<feature type="transmembrane region" description="Helical" evidence="6">
    <location>
        <begin position="48"/>
        <end position="69"/>
    </location>
</feature>
<evidence type="ECO:0000313" key="8">
    <source>
        <dbReference type="Proteomes" id="UP000799767"/>
    </source>
</evidence>
<keyword evidence="4 6" id="KW-1133">Transmembrane helix</keyword>
<evidence type="ECO:0000256" key="6">
    <source>
        <dbReference type="SAM" id="Phobius"/>
    </source>
</evidence>
<comment type="subcellular location">
    <subcellularLocation>
        <location evidence="1">Endoplasmic reticulum membrane</location>
        <topology evidence="1">Multi-pass membrane protein</topology>
    </subcellularLocation>
</comment>
<organism evidence="7 8">
    <name type="scientific">Neohortaea acidophila</name>
    <dbReference type="NCBI Taxonomy" id="245834"/>
    <lineage>
        <taxon>Eukaryota</taxon>
        <taxon>Fungi</taxon>
        <taxon>Dikarya</taxon>
        <taxon>Ascomycota</taxon>
        <taxon>Pezizomycotina</taxon>
        <taxon>Dothideomycetes</taxon>
        <taxon>Dothideomycetidae</taxon>
        <taxon>Mycosphaerellales</taxon>
        <taxon>Teratosphaeriaceae</taxon>
        <taxon>Neohortaea</taxon>
    </lineage>
</organism>
<protein>
    <submittedName>
        <fullName evidence="7">Uncharacterized protein</fullName>
    </submittedName>
</protein>
<sequence>MATYNPPAFPRRPKHSSVFSELRYSWELHYYRYQINTALYVMSPGEKLAYNLIVLSAVVFFLTAIVYYLPSAVYVSMERLAYYLTGSRKMHVAAIHGAAKAMEQKSLAGVATLIDGRGMGLNNASWEFVL</sequence>
<gene>
    <name evidence="7" type="ORF">BDY17DRAFT_311469</name>
</gene>
<accession>A0A6A6PP26</accession>
<evidence type="ECO:0000256" key="4">
    <source>
        <dbReference type="ARBA" id="ARBA00022989"/>
    </source>
</evidence>
<keyword evidence="3" id="KW-0256">Endoplasmic reticulum</keyword>
<evidence type="ECO:0000256" key="2">
    <source>
        <dbReference type="ARBA" id="ARBA00022692"/>
    </source>
</evidence>
<reference evidence="7" key="1">
    <citation type="journal article" date="2020" name="Stud. Mycol.">
        <title>101 Dothideomycetes genomes: a test case for predicting lifestyles and emergence of pathogens.</title>
        <authorList>
            <person name="Haridas S."/>
            <person name="Albert R."/>
            <person name="Binder M."/>
            <person name="Bloem J."/>
            <person name="Labutti K."/>
            <person name="Salamov A."/>
            <person name="Andreopoulos B."/>
            <person name="Baker S."/>
            <person name="Barry K."/>
            <person name="Bills G."/>
            <person name="Bluhm B."/>
            <person name="Cannon C."/>
            <person name="Castanera R."/>
            <person name="Culley D."/>
            <person name="Daum C."/>
            <person name="Ezra D."/>
            <person name="Gonzalez J."/>
            <person name="Henrissat B."/>
            <person name="Kuo A."/>
            <person name="Liang C."/>
            <person name="Lipzen A."/>
            <person name="Lutzoni F."/>
            <person name="Magnuson J."/>
            <person name="Mondo S."/>
            <person name="Nolan M."/>
            <person name="Ohm R."/>
            <person name="Pangilinan J."/>
            <person name="Park H.-J."/>
            <person name="Ramirez L."/>
            <person name="Alfaro M."/>
            <person name="Sun H."/>
            <person name="Tritt A."/>
            <person name="Yoshinaga Y."/>
            <person name="Zwiers L.-H."/>
            <person name="Turgeon B."/>
            <person name="Goodwin S."/>
            <person name="Spatafora J."/>
            <person name="Crous P."/>
            <person name="Grigoriev I."/>
        </authorList>
    </citation>
    <scope>NUCLEOTIDE SEQUENCE</scope>
    <source>
        <strain evidence="7">CBS 113389</strain>
    </source>
</reference>